<dbReference type="AlphaFoldDB" id="A0A7W9JJW5"/>
<evidence type="ECO:0000313" key="2">
    <source>
        <dbReference type="EMBL" id="MBB5848577.1"/>
    </source>
</evidence>
<dbReference type="Proteomes" id="UP000567246">
    <property type="component" value="Unassembled WGS sequence"/>
</dbReference>
<gene>
    <name evidence="2" type="ORF">HDA33_001141</name>
</gene>
<dbReference type="InterPro" id="IPR036653">
    <property type="entry name" value="CinA-like_C"/>
</dbReference>
<dbReference type="Pfam" id="PF02464">
    <property type="entry name" value="CinA"/>
    <property type="match status" value="1"/>
</dbReference>
<keyword evidence="3" id="KW-1185">Reference proteome</keyword>
<dbReference type="SUPFAM" id="SSF142433">
    <property type="entry name" value="CinA-like"/>
    <property type="match status" value="1"/>
</dbReference>
<name>A0A7W9JJW5_9MICC</name>
<dbReference type="NCBIfam" id="TIGR00199">
    <property type="entry name" value="PncC_domain"/>
    <property type="match status" value="1"/>
</dbReference>
<comment type="caution">
    <text evidence="2">The sequence shown here is derived from an EMBL/GenBank/DDBJ whole genome shotgun (WGS) entry which is preliminary data.</text>
</comment>
<dbReference type="EC" id="3.5.1.42" evidence="2"/>
<accession>A0A7W9JJW5</accession>
<dbReference type="Gene3D" id="3.90.950.20">
    <property type="entry name" value="CinA-like"/>
    <property type="match status" value="1"/>
</dbReference>
<dbReference type="RefSeq" id="WP_184171768.1">
    <property type="nucleotide sequence ID" value="NZ_BAABAG010000001.1"/>
</dbReference>
<dbReference type="InterPro" id="IPR008136">
    <property type="entry name" value="CinA_C"/>
</dbReference>
<dbReference type="GO" id="GO:0019159">
    <property type="term" value="F:nicotinamide-nucleotide amidase activity"/>
    <property type="evidence" value="ECO:0007669"/>
    <property type="project" value="UniProtKB-EC"/>
</dbReference>
<protein>
    <submittedName>
        <fullName evidence="2">Nicotinamide-nucleotide amidase</fullName>
        <ecNumber evidence="2">3.5.1.42</ecNumber>
    </submittedName>
</protein>
<dbReference type="EMBL" id="JACHMW010000001">
    <property type="protein sequence ID" value="MBB5848577.1"/>
    <property type="molecule type" value="Genomic_DNA"/>
</dbReference>
<organism evidence="2 3">
    <name type="scientific">Micrococcus endophyticus</name>
    <dbReference type="NCBI Taxonomy" id="455343"/>
    <lineage>
        <taxon>Bacteria</taxon>
        <taxon>Bacillati</taxon>
        <taxon>Actinomycetota</taxon>
        <taxon>Actinomycetes</taxon>
        <taxon>Micrococcales</taxon>
        <taxon>Micrococcaceae</taxon>
        <taxon>Micrococcus</taxon>
    </lineage>
</organism>
<evidence type="ECO:0000259" key="1">
    <source>
        <dbReference type="Pfam" id="PF02464"/>
    </source>
</evidence>
<keyword evidence="2" id="KW-0378">Hydrolase</keyword>
<reference evidence="2 3" key="1">
    <citation type="submission" date="2020-08" db="EMBL/GenBank/DDBJ databases">
        <title>Sequencing the genomes of 1000 actinobacteria strains.</title>
        <authorList>
            <person name="Klenk H.-P."/>
        </authorList>
    </citation>
    <scope>NUCLEOTIDE SEQUENCE [LARGE SCALE GENOMIC DNA]</scope>
    <source>
        <strain evidence="2 3">DSM 17945</strain>
    </source>
</reference>
<sequence>MAAQETVRALAGAGLTVATAESLTAGLMAARLADVPGASAVLQGGVVAYQNSVKAGLLGVPADLLERVGAVDPEVARRMAEGARAGLGADVGVATTGVAGPEPHQGRPVGTVWLGVAVPERLAAALDGLSGERRGAATAIPLALDGERQAIREATVAAALAALTRLGAAMGERATGEGAAGEPGAGA</sequence>
<proteinExistence type="predicted"/>
<evidence type="ECO:0000313" key="3">
    <source>
        <dbReference type="Proteomes" id="UP000567246"/>
    </source>
</evidence>
<feature type="domain" description="CinA C-terminal" evidence="1">
    <location>
        <begin position="3"/>
        <end position="165"/>
    </location>
</feature>